<feature type="compositionally biased region" description="Polar residues" evidence="4">
    <location>
        <begin position="766"/>
        <end position="775"/>
    </location>
</feature>
<dbReference type="RefSeq" id="XP_046070269.1">
    <property type="nucleotide sequence ID" value="XM_046214216.1"/>
</dbReference>
<feature type="region of interest" description="Disordered" evidence="4">
    <location>
        <begin position="1233"/>
        <end position="1267"/>
    </location>
</feature>
<dbReference type="EMBL" id="JAJTJA010000008">
    <property type="protein sequence ID" value="KAH8695127.1"/>
    <property type="molecule type" value="Genomic_DNA"/>
</dbReference>
<gene>
    <name evidence="6" type="ORF">BGW36DRAFT_360836</name>
</gene>
<feature type="region of interest" description="Disordered" evidence="4">
    <location>
        <begin position="442"/>
        <end position="488"/>
    </location>
</feature>
<dbReference type="Proteomes" id="UP001201262">
    <property type="component" value="Unassembled WGS sequence"/>
</dbReference>
<evidence type="ECO:0000256" key="4">
    <source>
        <dbReference type="SAM" id="MobiDB-lite"/>
    </source>
</evidence>
<evidence type="ECO:0000256" key="1">
    <source>
        <dbReference type="ARBA" id="ARBA00004245"/>
    </source>
</evidence>
<dbReference type="SUPFAM" id="SSF143575">
    <property type="entry name" value="GAS2 domain-like"/>
    <property type="match status" value="1"/>
</dbReference>
<evidence type="ECO:0000259" key="5">
    <source>
        <dbReference type="PROSITE" id="PS51460"/>
    </source>
</evidence>
<dbReference type="Gene3D" id="3.30.920.20">
    <property type="entry name" value="Gas2-like domain"/>
    <property type="match status" value="1"/>
</dbReference>
<feature type="compositionally biased region" description="Basic and acidic residues" evidence="4">
    <location>
        <begin position="369"/>
        <end position="379"/>
    </location>
</feature>
<feature type="region of interest" description="Disordered" evidence="4">
    <location>
        <begin position="688"/>
        <end position="717"/>
    </location>
</feature>
<feature type="compositionally biased region" description="Polar residues" evidence="4">
    <location>
        <begin position="445"/>
        <end position="468"/>
    </location>
</feature>
<feature type="compositionally biased region" description="Low complexity" evidence="4">
    <location>
        <begin position="1023"/>
        <end position="1034"/>
    </location>
</feature>
<evidence type="ECO:0000256" key="2">
    <source>
        <dbReference type="ARBA" id="ARBA00022490"/>
    </source>
</evidence>
<feature type="compositionally biased region" description="Polar residues" evidence="4">
    <location>
        <begin position="1143"/>
        <end position="1161"/>
    </location>
</feature>
<proteinExistence type="predicted"/>
<feature type="region of interest" description="Disordered" evidence="4">
    <location>
        <begin position="1012"/>
        <end position="1076"/>
    </location>
</feature>
<dbReference type="PROSITE" id="PS51460">
    <property type="entry name" value="GAR"/>
    <property type="match status" value="1"/>
</dbReference>
<protein>
    <recommendedName>
        <fullName evidence="5">GAR domain-containing protein</fullName>
    </recommendedName>
</protein>
<evidence type="ECO:0000313" key="6">
    <source>
        <dbReference type="EMBL" id="KAH8695127.1"/>
    </source>
</evidence>
<comment type="caution">
    <text evidence="6">The sequence shown here is derived from an EMBL/GenBank/DDBJ whole genome shotgun (WGS) entry which is preliminary data.</text>
</comment>
<feature type="region of interest" description="Disordered" evidence="4">
    <location>
        <begin position="651"/>
        <end position="674"/>
    </location>
</feature>
<feature type="region of interest" description="Disordered" evidence="4">
    <location>
        <begin position="1283"/>
        <end position="1327"/>
    </location>
</feature>
<reference evidence="6" key="1">
    <citation type="submission" date="2021-12" db="EMBL/GenBank/DDBJ databases">
        <title>Convergent genome expansion in fungi linked to evolution of root-endophyte symbiosis.</title>
        <authorList>
            <consortium name="DOE Joint Genome Institute"/>
            <person name="Ke Y.-H."/>
            <person name="Bonito G."/>
            <person name="Liao H.-L."/>
            <person name="Looney B."/>
            <person name="Rojas-Flechas A."/>
            <person name="Nash J."/>
            <person name="Hameed K."/>
            <person name="Schadt C."/>
            <person name="Martin F."/>
            <person name="Crous P.W."/>
            <person name="Miettinen O."/>
            <person name="Magnuson J.K."/>
            <person name="Labbe J."/>
            <person name="Jacobson D."/>
            <person name="Doktycz M.J."/>
            <person name="Veneault-Fourrey C."/>
            <person name="Kuo A."/>
            <person name="Mondo S."/>
            <person name="Calhoun S."/>
            <person name="Riley R."/>
            <person name="Ohm R."/>
            <person name="LaButti K."/>
            <person name="Andreopoulos B."/>
            <person name="Pangilinan J."/>
            <person name="Nolan M."/>
            <person name="Tritt A."/>
            <person name="Clum A."/>
            <person name="Lipzen A."/>
            <person name="Daum C."/>
            <person name="Barry K."/>
            <person name="Grigoriev I.V."/>
            <person name="Vilgalys R."/>
        </authorList>
    </citation>
    <scope>NUCLEOTIDE SEQUENCE</scope>
    <source>
        <strain evidence="6">PMI_201</strain>
    </source>
</reference>
<feature type="compositionally biased region" description="Low complexity" evidence="4">
    <location>
        <begin position="1049"/>
        <end position="1061"/>
    </location>
</feature>
<feature type="compositionally biased region" description="Low complexity" evidence="4">
    <location>
        <begin position="1310"/>
        <end position="1319"/>
    </location>
</feature>
<feature type="region of interest" description="Disordered" evidence="4">
    <location>
        <begin position="831"/>
        <end position="963"/>
    </location>
</feature>
<feature type="region of interest" description="Disordered" evidence="4">
    <location>
        <begin position="1130"/>
        <end position="1196"/>
    </location>
</feature>
<feature type="compositionally biased region" description="Low complexity" evidence="4">
    <location>
        <begin position="690"/>
        <end position="700"/>
    </location>
</feature>
<organism evidence="6 7">
    <name type="scientific">Talaromyces proteolyticus</name>
    <dbReference type="NCBI Taxonomy" id="1131652"/>
    <lineage>
        <taxon>Eukaryota</taxon>
        <taxon>Fungi</taxon>
        <taxon>Dikarya</taxon>
        <taxon>Ascomycota</taxon>
        <taxon>Pezizomycotina</taxon>
        <taxon>Eurotiomycetes</taxon>
        <taxon>Eurotiomycetidae</taxon>
        <taxon>Eurotiales</taxon>
        <taxon>Trichocomaceae</taxon>
        <taxon>Talaromyces</taxon>
        <taxon>Talaromyces sect. Bacilispori</taxon>
    </lineage>
</organism>
<comment type="subcellular location">
    <subcellularLocation>
        <location evidence="1">Cytoplasm</location>
        <location evidence="1">Cytoskeleton</location>
    </subcellularLocation>
</comment>
<dbReference type="GeneID" id="70244503"/>
<dbReference type="InterPro" id="IPR003108">
    <property type="entry name" value="GAR_dom"/>
</dbReference>
<feature type="region of interest" description="Disordered" evidence="4">
    <location>
        <begin position="746"/>
        <end position="777"/>
    </location>
</feature>
<keyword evidence="2" id="KW-0963">Cytoplasm</keyword>
<feature type="domain" description="GAR" evidence="5">
    <location>
        <begin position="1052"/>
        <end position="1126"/>
    </location>
</feature>
<feature type="compositionally biased region" description="Polar residues" evidence="4">
    <location>
        <begin position="875"/>
        <end position="888"/>
    </location>
</feature>
<sequence>MADSLSHSLLSVRIPPPPTPHTPLRSPKRKPQILSNDQDPLLAGLSPEAILDALAAINAVPKHERHAKDILVQSMSQVSPDDRAIGARAAIAAQKLKGWLRELQEWPWQTGKSVPIGKGFIPPTDFLNNQDYYGSLPLPLVSKYEIRIEEIRNGVDNLKIEELKEHIISVHVPGRSRPSSANSSMSSISAPPFTYMQLSDFATVITATILRALPTLARLNRLLGTWKVRLLVVRQVPSLLESIDIARTALDSALQSLERTDEEEYISISVVHSKKEKLGQSIAMAGLRMDMILDALETCEDSLPEAWIDRMDSLEADFIDWAQNAERLAFEREWRRSELPKDPQGQQESKETVTLAVAEENPEIPCPDKSGDGLEGNDRNESTITSTENFITISTHMKNQSDVLTKATITPILEDPDNYLVPTKELATKSPPKDLIIMKDPKESVSITTDETMTQSTASSTQDTNKSANPIPESSGAISTSVEESTESCLRLNSEVSLQPEQSDGQTSIDDAKATQNTALNITDCQVTDFGANKATNAQVTLQSEPLDRVPELTTFDISEISPMPVADVPTPKTSVDVHSTALHLAMENEAGTQSQLALLDTTNQVISSSTVPLHSELQLLPFVPHDGISAESESKKHEDVSNEVILDIDRDAPTPKSPIDISTPRLAQSNNSHPGIAVSEVIENFTGYSSDESNSKSPSNTTSDQPILDPPSNHTMLVNRDEPIQSIELAENHFFGNDVSQNTEDIKLSRSKSPSIEPKKPFLTLHSSPGLVSNDSDRTLREKLSPKLDDSMLQKLQIYQHNNNASLPLQRFIDDESDASYSADDSYRHNAFSTPGRLSDIPQYLNKDIKDSPFRNDSESPPPEAVPRRALRGPSSSVMRGTISSLNKVVGSDKRHQSDSVDTETISSRLHPRYRALSSQNAHVSKPVSLNRKSSNTSLLTPRTHLHNQPSMESIDSFVSGSDMGETSRRKFSFSTDGGSFAMRPVNETDNDLHEKIHSILTGIPGQIRLSNNPTTDLDQQSVVSSISTSMKSRLGSRSPFSTPSRAGTPTPSGSFTPTSRPRRATSHKSEDKTVRVYHLHHRGKPQPTKLFVRTVGEDGERVMVRVGGGWADLREYLREYVIHHSRQTPSKSQVEVKGLPTLSTSPGSPMPLSNENTPSVPRPTSVMSNRPGSSLSVRKTRQPSKPTELPALTAENIDIAADNLPLPTFPSARRSSVSSINSVSMSSILGDGSSVYSPHPGSARTHHSQSTTPLGLAGPNPRTRLVSMTPESEAWVENVVGQARRTSSNVKQTPKQTDPRLDREQHSSSRMSIRSVSDIGAAGRNKRVMLKGLGAHEQS</sequence>
<feature type="region of interest" description="Disordered" evidence="4">
    <location>
        <begin position="337"/>
        <end position="379"/>
    </location>
</feature>
<dbReference type="GO" id="GO:0005856">
    <property type="term" value="C:cytoskeleton"/>
    <property type="evidence" value="ECO:0007669"/>
    <property type="project" value="UniProtKB-SubCell"/>
</dbReference>
<evidence type="ECO:0000256" key="3">
    <source>
        <dbReference type="ARBA" id="ARBA00023212"/>
    </source>
</evidence>
<dbReference type="GO" id="GO:0008017">
    <property type="term" value="F:microtubule binding"/>
    <property type="evidence" value="ECO:0007669"/>
    <property type="project" value="InterPro"/>
</dbReference>
<keyword evidence="7" id="KW-1185">Reference proteome</keyword>
<feature type="compositionally biased region" description="Polar residues" evidence="4">
    <location>
        <begin position="932"/>
        <end position="961"/>
    </location>
</feature>
<feature type="compositionally biased region" description="Basic and acidic residues" evidence="4">
    <location>
        <begin position="848"/>
        <end position="859"/>
    </location>
</feature>
<accession>A0AAD4PYW4</accession>
<name>A0AAD4PYW4_9EURO</name>
<dbReference type="InterPro" id="IPR036534">
    <property type="entry name" value="GAR_dom_sf"/>
</dbReference>
<feature type="compositionally biased region" description="Polar residues" evidence="4">
    <location>
        <begin position="1286"/>
        <end position="1298"/>
    </location>
</feature>
<feature type="compositionally biased region" description="Polar residues" evidence="4">
    <location>
        <begin position="1167"/>
        <end position="1179"/>
    </location>
</feature>
<dbReference type="Pfam" id="PF02187">
    <property type="entry name" value="GAS2"/>
    <property type="match status" value="1"/>
</dbReference>
<evidence type="ECO:0000313" key="7">
    <source>
        <dbReference type="Proteomes" id="UP001201262"/>
    </source>
</evidence>
<keyword evidence="3" id="KW-0206">Cytoskeleton</keyword>
<feature type="region of interest" description="Disordered" evidence="4">
    <location>
        <begin position="1"/>
        <end position="38"/>
    </location>
</feature>
<feature type="compositionally biased region" description="Basic and acidic residues" evidence="4">
    <location>
        <begin position="1299"/>
        <end position="1309"/>
    </location>
</feature>
<feature type="compositionally biased region" description="Polar residues" evidence="4">
    <location>
        <begin position="1012"/>
        <end position="1022"/>
    </location>
</feature>